<dbReference type="Proteomes" id="UP001501084">
    <property type="component" value="Unassembled WGS sequence"/>
</dbReference>
<accession>A0ABN3B4V3</accession>
<sequence>MTLQQLDELRDELVEHGRLVVVEQEPQAMIGQRQEFHSSPARRTVAQRPYPCIASTCISIVSREPSATTALPV</sequence>
<reference evidence="1 2" key="1">
    <citation type="journal article" date="2019" name="Int. J. Syst. Evol. Microbiol.">
        <title>The Global Catalogue of Microorganisms (GCM) 10K type strain sequencing project: providing services to taxonomists for standard genome sequencing and annotation.</title>
        <authorList>
            <consortium name="The Broad Institute Genomics Platform"/>
            <consortium name="The Broad Institute Genome Sequencing Center for Infectious Disease"/>
            <person name="Wu L."/>
            <person name="Ma J."/>
        </authorList>
    </citation>
    <scope>NUCLEOTIDE SEQUENCE [LARGE SCALE GENOMIC DNA]</scope>
    <source>
        <strain evidence="1 2">JCM 14919</strain>
    </source>
</reference>
<gene>
    <name evidence="1" type="ORF">GCM10009786_12120</name>
</gene>
<name>A0ABN3B4V3_9MICO</name>
<dbReference type="EMBL" id="BAAAOP010000005">
    <property type="protein sequence ID" value="GAA2187394.1"/>
    <property type="molecule type" value="Genomic_DNA"/>
</dbReference>
<comment type="caution">
    <text evidence="1">The sequence shown here is derived from an EMBL/GenBank/DDBJ whole genome shotgun (WGS) entry which is preliminary data.</text>
</comment>
<keyword evidence="2" id="KW-1185">Reference proteome</keyword>
<protein>
    <submittedName>
        <fullName evidence="1">Uncharacterized protein</fullName>
    </submittedName>
</protein>
<proteinExistence type="predicted"/>
<organism evidence="1 2">
    <name type="scientific">Leucobacter alluvii</name>
    <dbReference type="NCBI Taxonomy" id="340321"/>
    <lineage>
        <taxon>Bacteria</taxon>
        <taxon>Bacillati</taxon>
        <taxon>Actinomycetota</taxon>
        <taxon>Actinomycetes</taxon>
        <taxon>Micrococcales</taxon>
        <taxon>Microbacteriaceae</taxon>
        <taxon>Leucobacter</taxon>
    </lineage>
</organism>
<evidence type="ECO:0000313" key="2">
    <source>
        <dbReference type="Proteomes" id="UP001501084"/>
    </source>
</evidence>
<evidence type="ECO:0000313" key="1">
    <source>
        <dbReference type="EMBL" id="GAA2187394.1"/>
    </source>
</evidence>